<organism evidence="1 2">
    <name type="scientific">Choristoneura fumiferana</name>
    <name type="common">Spruce budworm moth</name>
    <name type="synonym">Archips fumiferana</name>
    <dbReference type="NCBI Taxonomy" id="7141"/>
    <lineage>
        <taxon>Eukaryota</taxon>
        <taxon>Metazoa</taxon>
        <taxon>Ecdysozoa</taxon>
        <taxon>Arthropoda</taxon>
        <taxon>Hexapoda</taxon>
        <taxon>Insecta</taxon>
        <taxon>Pterygota</taxon>
        <taxon>Neoptera</taxon>
        <taxon>Endopterygota</taxon>
        <taxon>Lepidoptera</taxon>
        <taxon>Glossata</taxon>
        <taxon>Ditrysia</taxon>
        <taxon>Tortricoidea</taxon>
        <taxon>Tortricidae</taxon>
        <taxon>Tortricinae</taxon>
        <taxon>Choristoneura</taxon>
    </lineage>
</organism>
<dbReference type="EMBL" id="CM046106">
    <property type="protein sequence ID" value="KAI8435993.1"/>
    <property type="molecule type" value="Genomic_DNA"/>
</dbReference>
<name>A0ACC0KHM3_CHOFU</name>
<accession>A0ACC0KHM3</accession>
<reference evidence="1 2" key="1">
    <citation type="journal article" date="2022" name="Genome Biol. Evol.">
        <title>The Spruce Budworm Genome: Reconstructing the Evolutionary History of Antifreeze Proteins.</title>
        <authorList>
            <person name="Beliveau C."/>
            <person name="Gagne P."/>
            <person name="Picq S."/>
            <person name="Vernygora O."/>
            <person name="Keeling C.I."/>
            <person name="Pinkney K."/>
            <person name="Doucet D."/>
            <person name="Wen F."/>
            <person name="Johnston J.S."/>
            <person name="Maaroufi H."/>
            <person name="Boyle B."/>
            <person name="Laroche J."/>
            <person name="Dewar K."/>
            <person name="Juretic N."/>
            <person name="Blackburn G."/>
            <person name="Nisole A."/>
            <person name="Brunet B."/>
            <person name="Brandao M."/>
            <person name="Lumley L."/>
            <person name="Duan J."/>
            <person name="Quan G."/>
            <person name="Lucarotti C.J."/>
            <person name="Roe A.D."/>
            <person name="Sperling F.A.H."/>
            <person name="Levesque R.C."/>
            <person name="Cusson M."/>
        </authorList>
    </citation>
    <scope>NUCLEOTIDE SEQUENCE [LARGE SCALE GENOMIC DNA]</scope>
    <source>
        <strain evidence="1">Glfc:IPQL:Cfum</strain>
    </source>
</reference>
<evidence type="ECO:0000313" key="1">
    <source>
        <dbReference type="EMBL" id="KAI8435993.1"/>
    </source>
</evidence>
<evidence type="ECO:0000313" key="2">
    <source>
        <dbReference type="Proteomes" id="UP001064048"/>
    </source>
</evidence>
<gene>
    <name evidence="1" type="ORF">MSG28_004138</name>
</gene>
<sequence length="398" mass="44540">MVRNKCHNGHVGAMRRAALALTVTLLAMASAAHAQLRPADAPPTNDTRCGPECVRCAADGCIKCARLLVWPGGTCARVCPSGSREAWAHDDHLMGRVCYPANTYNEVLLQKTAFKAAFLPEMCAMRCEECVHFHLPIPAGSTQLFPLSLVLVGGACGVVACIVLVAAGATYAKCRSGVRARSQPLPQRPKHDDDTRLRDFHKQLDCLRPHAYTLLAILNHTRNQVRELYQLGNNDAAMAYSCVMSDLAKLLILLNKQHVPVVPDEWPRLASWAERILKRYSRNPLPAQTQEGPLVNFLAPPPSQSSDSEITQQSFSTFKPPSYSPTSYDSNIEKELESQCEWNDVRPPSYSQIEKERETIVLSDPWERRPIVRRESVWLEDELFEMTRRPQDELTTEL</sequence>
<comment type="caution">
    <text evidence="1">The sequence shown here is derived from an EMBL/GenBank/DDBJ whole genome shotgun (WGS) entry which is preliminary data.</text>
</comment>
<dbReference type="Proteomes" id="UP001064048">
    <property type="component" value="Chromosome 6"/>
</dbReference>
<proteinExistence type="predicted"/>
<protein>
    <submittedName>
        <fullName evidence="1">Uncharacterized protein</fullName>
    </submittedName>
</protein>
<keyword evidence="2" id="KW-1185">Reference proteome</keyword>